<dbReference type="UniPathway" id="UPA00241">
    <property type="reaction ID" value="UER00352"/>
</dbReference>
<keyword evidence="12 16" id="KW-0630">Potassium</keyword>
<evidence type="ECO:0000256" key="11">
    <source>
        <dbReference type="ARBA" id="ARBA00022840"/>
    </source>
</evidence>
<evidence type="ECO:0000256" key="8">
    <source>
        <dbReference type="ARBA" id="ARBA00022679"/>
    </source>
</evidence>
<dbReference type="EC" id="2.7.1.33" evidence="6 16"/>
<dbReference type="RefSeq" id="WP_084233880.1">
    <property type="nucleotide sequence ID" value="NZ_FWXW01000002.1"/>
</dbReference>
<keyword evidence="11 16" id="KW-0067">ATP-binding</keyword>
<dbReference type="PANTHER" id="PTHR34265:SF1">
    <property type="entry name" value="TYPE III PANTOTHENATE KINASE"/>
    <property type="match status" value="1"/>
</dbReference>
<evidence type="ECO:0000256" key="16">
    <source>
        <dbReference type="HAMAP-Rule" id="MF_01274"/>
    </source>
</evidence>
<dbReference type="InterPro" id="IPR043129">
    <property type="entry name" value="ATPase_NBD"/>
</dbReference>
<dbReference type="NCBIfam" id="NF009855">
    <property type="entry name" value="PRK13321.1"/>
    <property type="match status" value="1"/>
</dbReference>
<dbReference type="Pfam" id="PF03309">
    <property type="entry name" value="Pan_kinase"/>
    <property type="match status" value="1"/>
</dbReference>
<keyword evidence="18" id="KW-1185">Reference proteome</keyword>
<organism evidence="17 18">
    <name type="scientific">Papillibacter cinnamivorans DSM 12816</name>
    <dbReference type="NCBI Taxonomy" id="1122930"/>
    <lineage>
        <taxon>Bacteria</taxon>
        <taxon>Bacillati</taxon>
        <taxon>Bacillota</taxon>
        <taxon>Clostridia</taxon>
        <taxon>Eubacteriales</taxon>
        <taxon>Oscillospiraceae</taxon>
        <taxon>Papillibacter</taxon>
    </lineage>
</organism>
<proteinExistence type="inferred from homology"/>
<evidence type="ECO:0000313" key="17">
    <source>
        <dbReference type="EMBL" id="SMC50202.1"/>
    </source>
</evidence>
<evidence type="ECO:0000256" key="3">
    <source>
        <dbReference type="ARBA" id="ARBA00004496"/>
    </source>
</evidence>
<dbReference type="STRING" id="1122930.SAMN02745168_1268"/>
<dbReference type="PANTHER" id="PTHR34265">
    <property type="entry name" value="TYPE III PANTOTHENATE KINASE"/>
    <property type="match status" value="1"/>
</dbReference>
<evidence type="ECO:0000256" key="10">
    <source>
        <dbReference type="ARBA" id="ARBA00022777"/>
    </source>
</evidence>
<feature type="binding site" evidence="16">
    <location>
        <position position="185"/>
    </location>
    <ligand>
        <name>substrate</name>
    </ligand>
</feature>
<evidence type="ECO:0000256" key="13">
    <source>
        <dbReference type="ARBA" id="ARBA00022993"/>
    </source>
</evidence>
<dbReference type="GO" id="GO:0005524">
    <property type="term" value="F:ATP binding"/>
    <property type="evidence" value="ECO:0007669"/>
    <property type="project" value="UniProtKB-UniRule"/>
</dbReference>
<dbReference type="GO" id="GO:0046872">
    <property type="term" value="F:metal ion binding"/>
    <property type="evidence" value="ECO:0007669"/>
    <property type="project" value="UniProtKB-KW"/>
</dbReference>
<dbReference type="HAMAP" id="MF_01274">
    <property type="entry name" value="Pantothen_kinase_3"/>
    <property type="match status" value="1"/>
</dbReference>
<feature type="active site" description="Proton acceptor" evidence="16">
    <location>
        <position position="110"/>
    </location>
</feature>
<dbReference type="NCBIfam" id="TIGR00671">
    <property type="entry name" value="baf"/>
    <property type="match status" value="1"/>
</dbReference>
<evidence type="ECO:0000256" key="1">
    <source>
        <dbReference type="ARBA" id="ARBA00001206"/>
    </source>
</evidence>
<feature type="binding site" evidence="16">
    <location>
        <position position="133"/>
    </location>
    <ligand>
        <name>ATP</name>
        <dbReference type="ChEBI" id="CHEBI:30616"/>
    </ligand>
</feature>
<dbReference type="Gene3D" id="3.30.420.40">
    <property type="match status" value="2"/>
</dbReference>
<comment type="subcellular location">
    <subcellularLocation>
        <location evidence="3 16">Cytoplasm</location>
    </subcellularLocation>
</comment>
<evidence type="ECO:0000256" key="6">
    <source>
        <dbReference type="ARBA" id="ARBA00012102"/>
    </source>
</evidence>
<feature type="binding site" evidence="16">
    <location>
        <position position="130"/>
    </location>
    <ligand>
        <name>K(+)</name>
        <dbReference type="ChEBI" id="CHEBI:29103"/>
    </ligand>
</feature>
<keyword evidence="16" id="KW-0479">Metal-binding</keyword>
<dbReference type="GO" id="GO:0004594">
    <property type="term" value="F:pantothenate kinase activity"/>
    <property type="evidence" value="ECO:0007669"/>
    <property type="project" value="UniProtKB-UniRule"/>
</dbReference>
<gene>
    <name evidence="16" type="primary">coaX</name>
    <name evidence="17" type="ORF">SAMN02745168_1268</name>
</gene>
<accession>A0A1W1ZPR2</accession>
<comment type="similarity">
    <text evidence="14 16">Belongs to the type III pantothenate kinase family.</text>
</comment>
<evidence type="ECO:0000256" key="12">
    <source>
        <dbReference type="ARBA" id="ARBA00022958"/>
    </source>
</evidence>
<keyword evidence="8 16" id="KW-0808">Transferase</keyword>
<dbReference type="Proteomes" id="UP000192790">
    <property type="component" value="Unassembled WGS sequence"/>
</dbReference>
<comment type="caution">
    <text evidence="16">Lacks conserved residue(s) required for the propagation of feature annotation.</text>
</comment>
<keyword evidence="10 16" id="KW-0418">Kinase</keyword>
<comment type="pathway">
    <text evidence="4 16">Cofactor biosynthesis; coenzyme A biosynthesis; CoA from (R)-pantothenate: step 1/5.</text>
</comment>
<evidence type="ECO:0000256" key="2">
    <source>
        <dbReference type="ARBA" id="ARBA00001958"/>
    </source>
</evidence>
<comment type="function">
    <text evidence="16">Catalyzes the phosphorylation of pantothenate (Pan), the first step in CoA biosynthesis.</text>
</comment>
<comment type="subunit">
    <text evidence="5 16">Homodimer.</text>
</comment>
<evidence type="ECO:0000256" key="9">
    <source>
        <dbReference type="ARBA" id="ARBA00022741"/>
    </source>
</evidence>
<reference evidence="17 18" key="1">
    <citation type="submission" date="2017-04" db="EMBL/GenBank/DDBJ databases">
        <authorList>
            <person name="Afonso C.L."/>
            <person name="Miller P.J."/>
            <person name="Scott M.A."/>
            <person name="Spackman E."/>
            <person name="Goraichik I."/>
            <person name="Dimitrov K.M."/>
            <person name="Suarez D.L."/>
            <person name="Swayne D.E."/>
        </authorList>
    </citation>
    <scope>NUCLEOTIDE SEQUENCE [LARGE SCALE GENOMIC DNA]</scope>
    <source>
        <strain evidence="17 18">DSM 12816</strain>
    </source>
</reference>
<comment type="cofactor">
    <cofactor evidence="16">
        <name>NH4(+)</name>
        <dbReference type="ChEBI" id="CHEBI:28938"/>
    </cofactor>
    <cofactor evidence="16">
        <name>K(+)</name>
        <dbReference type="ChEBI" id="CHEBI:29103"/>
    </cofactor>
    <text evidence="16">A monovalent cation. Ammonium or potassium.</text>
</comment>
<evidence type="ECO:0000256" key="7">
    <source>
        <dbReference type="ARBA" id="ARBA00022490"/>
    </source>
</evidence>
<protein>
    <recommendedName>
        <fullName evidence="15 16">Type III pantothenate kinase</fullName>
        <ecNumber evidence="6 16">2.7.1.33</ecNumber>
    </recommendedName>
    <alternativeName>
        <fullName evidence="16">PanK-III</fullName>
    </alternativeName>
    <alternativeName>
        <fullName evidence="16">Pantothenic acid kinase</fullName>
    </alternativeName>
</protein>
<evidence type="ECO:0000256" key="5">
    <source>
        <dbReference type="ARBA" id="ARBA00011738"/>
    </source>
</evidence>
<dbReference type="AlphaFoldDB" id="A0A1W1ZPR2"/>
<dbReference type="GO" id="GO:0005737">
    <property type="term" value="C:cytoplasm"/>
    <property type="evidence" value="ECO:0007669"/>
    <property type="project" value="UniProtKB-SubCell"/>
</dbReference>
<comment type="catalytic activity">
    <reaction evidence="1 16">
        <text>(R)-pantothenate + ATP = (R)-4'-phosphopantothenate + ADP + H(+)</text>
        <dbReference type="Rhea" id="RHEA:16373"/>
        <dbReference type="ChEBI" id="CHEBI:10986"/>
        <dbReference type="ChEBI" id="CHEBI:15378"/>
        <dbReference type="ChEBI" id="CHEBI:29032"/>
        <dbReference type="ChEBI" id="CHEBI:30616"/>
        <dbReference type="ChEBI" id="CHEBI:456216"/>
        <dbReference type="EC" id="2.7.1.33"/>
    </reaction>
</comment>
<evidence type="ECO:0000256" key="15">
    <source>
        <dbReference type="ARBA" id="ARBA00040883"/>
    </source>
</evidence>
<evidence type="ECO:0000256" key="4">
    <source>
        <dbReference type="ARBA" id="ARBA00005225"/>
    </source>
</evidence>
<dbReference type="SUPFAM" id="SSF53067">
    <property type="entry name" value="Actin-like ATPase domain"/>
    <property type="match status" value="2"/>
</dbReference>
<keyword evidence="9 16" id="KW-0547">Nucleotide-binding</keyword>
<feature type="binding site" evidence="16">
    <location>
        <begin position="6"/>
        <end position="13"/>
    </location>
    <ligand>
        <name>ATP</name>
        <dbReference type="ChEBI" id="CHEBI:30616"/>
    </ligand>
</feature>
<dbReference type="OrthoDB" id="9804707at2"/>
<comment type="cofactor">
    <cofactor evidence="2">
        <name>K(+)</name>
        <dbReference type="ChEBI" id="CHEBI:29103"/>
    </cofactor>
</comment>
<evidence type="ECO:0000256" key="14">
    <source>
        <dbReference type="ARBA" id="ARBA00038036"/>
    </source>
</evidence>
<dbReference type="GO" id="GO:0015937">
    <property type="term" value="P:coenzyme A biosynthetic process"/>
    <property type="evidence" value="ECO:0007669"/>
    <property type="project" value="UniProtKB-UniRule"/>
</dbReference>
<feature type="binding site" evidence="16">
    <location>
        <begin position="108"/>
        <end position="111"/>
    </location>
    <ligand>
        <name>substrate</name>
    </ligand>
</feature>
<evidence type="ECO:0000313" key="18">
    <source>
        <dbReference type="Proteomes" id="UP000192790"/>
    </source>
</evidence>
<keyword evidence="7 16" id="KW-0963">Cytoplasm</keyword>
<dbReference type="CDD" id="cd24015">
    <property type="entry name" value="ASKHA_NBD_PanK-III"/>
    <property type="match status" value="1"/>
</dbReference>
<dbReference type="InterPro" id="IPR004619">
    <property type="entry name" value="Type_III_PanK"/>
</dbReference>
<keyword evidence="13 16" id="KW-0173">Coenzyme A biosynthesis</keyword>
<name>A0A1W1ZPR2_9FIRM</name>
<sequence>MLLAIDIGNSTISVGLFGEGARLVFISSLNTDKNATCDQCAIAIMNLFRLYKCDLAAVTGAIVCSVVPPVTSSVAAAIETLFGKPPMVVGPGIKTGLNIKTEIHAQLGSDIVASAVSALNKYKTPIVVIDMGTATTFSLISERNTFEGCIIFPGVRIALEALSEHAAQLPFISIDTPDSLIGKNTIDSMRSGILYGNAGMIDNVIGRIEETAGSVSTVVATGGNAPLILPQCRRSIIYNKDLLMEGLYLIYYRNAECCR</sequence>
<dbReference type="EMBL" id="FWXW01000002">
    <property type="protein sequence ID" value="SMC50202.1"/>
    <property type="molecule type" value="Genomic_DNA"/>
</dbReference>